<comment type="caution">
    <text evidence="3">The sequence shown here is derived from an EMBL/GenBank/DDBJ whole genome shotgun (WGS) entry which is preliminary data.</text>
</comment>
<proteinExistence type="predicted"/>
<dbReference type="InterPro" id="IPR032675">
    <property type="entry name" value="LRR_dom_sf"/>
</dbReference>
<dbReference type="CDD" id="cd22160">
    <property type="entry name" value="F-box_AtFBL13-like"/>
    <property type="match status" value="1"/>
</dbReference>
<dbReference type="PANTHER" id="PTHR34145:SF28">
    <property type="entry name" value="F-BOX DOMAIN-CONTAINING PROTEIN"/>
    <property type="match status" value="1"/>
</dbReference>
<accession>A0ABD3DG31</accession>
<dbReference type="Pfam" id="PF00646">
    <property type="entry name" value="F-box"/>
    <property type="match status" value="1"/>
</dbReference>
<organism evidence="3 4">
    <name type="scientific">Castilleja foliolosa</name>
    <dbReference type="NCBI Taxonomy" id="1961234"/>
    <lineage>
        <taxon>Eukaryota</taxon>
        <taxon>Viridiplantae</taxon>
        <taxon>Streptophyta</taxon>
        <taxon>Embryophyta</taxon>
        <taxon>Tracheophyta</taxon>
        <taxon>Spermatophyta</taxon>
        <taxon>Magnoliopsida</taxon>
        <taxon>eudicotyledons</taxon>
        <taxon>Gunneridae</taxon>
        <taxon>Pentapetalae</taxon>
        <taxon>asterids</taxon>
        <taxon>lamiids</taxon>
        <taxon>Lamiales</taxon>
        <taxon>Orobanchaceae</taxon>
        <taxon>Pedicularideae</taxon>
        <taxon>Castillejinae</taxon>
        <taxon>Castilleja</taxon>
    </lineage>
</organism>
<keyword evidence="4" id="KW-1185">Reference proteome</keyword>
<dbReference type="InterPro" id="IPR053781">
    <property type="entry name" value="F-box_AtFBL13-like"/>
</dbReference>
<feature type="domain" description="F-box" evidence="1">
    <location>
        <begin position="45"/>
        <end position="78"/>
    </location>
</feature>
<name>A0ABD3DG31_9LAMI</name>
<evidence type="ECO:0000259" key="2">
    <source>
        <dbReference type="Pfam" id="PF23622"/>
    </source>
</evidence>
<dbReference type="InterPro" id="IPR001810">
    <property type="entry name" value="F-box_dom"/>
</dbReference>
<dbReference type="EMBL" id="JAVIJP010000017">
    <property type="protein sequence ID" value="KAL3641295.1"/>
    <property type="molecule type" value="Genomic_DNA"/>
</dbReference>
<dbReference type="InterPro" id="IPR055357">
    <property type="entry name" value="LRR_At1g61320_AtMIF1"/>
</dbReference>
<dbReference type="InterPro" id="IPR053772">
    <property type="entry name" value="At1g61320/At1g61330-like"/>
</dbReference>
<dbReference type="AlphaFoldDB" id="A0ABD3DG31"/>
<reference evidence="4" key="1">
    <citation type="journal article" date="2024" name="IScience">
        <title>Strigolactones Initiate the Formation of Haustorium-like Structures in Castilleja.</title>
        <authorList>
            <person name="Buerger M."/>
            <person name="Peterson D."/>
            <person name="Chory J."/>
        </authorList>
    </citation>
    <scope>NUCLEOTIDE SEQUENCE [LARGE SCALE GENOMIC DNA]</scope>
</reference>
<dbReference type="Pfam" id="PF23622">
    <property type="entry name" value="LRR_At1g61320_AtMIF1"/>
    <property type="match status" value="1"/>
</dbReference>
<evidence type="ECO:0000259" key="1">
    <source>
        <dbReference type="Pfam" id="PF00646"/>
    </source>
</evidence>
<evidence type="ECO:0000313" key="3">
    <source>
        <dbReference type="EMBL" id="KAL3641295.1"/>
    </source>
</evidence>
<dbReference type="Proteomes" id="UP001632038">
    <property type="component" value="Unassembled WGS sequence"/>
</dbReference>
<evidence type="ECO:0000313" key="4">
    <source>
        <dbReference type="Proteomes" id="UP001632038"/>
    </source>
</evidence>
<sequence>MEVNVMNWSVPHISFPKWLLPYGFKTGAAESSSKTESNHNDMDLISQLSDDLLILIVGRLPTKDAVRTSILSNRWRSIYKFAPDVDLKSEYLVGTSPCCIVTFLTALERFLKLRSGCKIRCLNLTCYFIKSDACQHAKFILKLEELLLGIESLSLHYSTASSDRLFPCLIISKIPSLTYLSLEYCTLLRAFDHVLTQSNSLQVLRLVGVTVRTGALECILANCLSLHSLSMDICEIGSKLIIRGPNLKLKSLCVRGCIDLEEIELYASNLATFEFESLDMVNIRFEHVPELESMFLDCENVTTMSNVCKNLVRVLPHMKSLIFGTKGDIYQVIISEVICSRSMGINTFSNLTQLSMHLESTKGVNLLSLVLFLESCPLLQEFHLNTELVEYNDWKHTTRLTAVIQELKKVEITGYSGTKPEIEFALYILKSAIDLEQMQIIRCSKQYNGRGSWSGGDEPPWNKRTSKMIHRQLQNQAISQNARLIIQHSPVSLNCRSLLNIVDN</sequence>
<gene>
    <name evidence="3" type="ORF">CASFOL_016263</name>
</gene>
<dbReference type="SUPFAM" id="SSF52047">
    <property type="entry name" value="RNI-like"/>
    <property type="match status" value="1"/>
</dbReference>
<dbReference type="Gene3D" id="3.80.10.10">
    <property type="entry name" value="Ribonuclease Inhibitor"/>
    <property type="match status" value="1"/>
</dbReference>
<dbReference type="InterPro" id="IPR036047">
    <property type="entry name" value="F-box-like_dom_sf"/>
</dbReference>
<protein>
    <recommendedName>
        <fullName evidence="5">F-box domain-containing protein</fullName>
    </recommendedName>
</protein>
<dbReference type="SUPFAM" id="SSF81383">
    <property type="entry name" value="F-box domain"/>
    <property type="match status" value="1"/>
</dbReference>
<feature type="domain" description="At1g61320/AtMIF1 LRR" evidence="2">
    <location>
        <begin position="111"/>
        <end position="440"/>
    </location>
</feature>
<dbReference type="PANTHER" id="PTHR34145">
    <property type="entry name" value="OS02G0105600 PROTEIN"/>
    <property type="match status" value="1"/>
</dbReference>
<evidence type="ECO:0008006" key="5">
    <source>
        <dbReference type="Google" id="ProtNLM"/>
    </source>
</evidence>